<organism evidence="7 8">
    <name type="scientific">Trichoplax adhaerens</name>
    <name type="common">Trichoplax reptans</name>
    <dbReference type="NCBI Taxonomy" id="10228"/>
    <lineage>
        <taxon>Eukaryota</taxon>
        <taxon>Metazoa</taxon>
        <taxon>Placozoa</taxon>
        <taxon>Uniplacotomia</taxon>
        <taxon>Trichoplacea</taxon>
        <taxon>Trichoplacidae</taxon>
        <taxon>Trichoplax</taxon>
    </lineage>
</organism>
<dbReference type="FunCoup" id="B3RRL6">
    <property type="interactions" value="386"/>
</dbReference>
<dbReference type="KEGG" id="tad:TRIADDRAFT_22769"/>
<dbReference type="SUPFAM" id="SSF103481">
    <property type="entry name" value="Multidrug resistance efflux transporter EmrE"/>
    <property type="match status" value="1"/>
</dbReference>
<dbReference type="InParanoid" id="B3RRL6"/>
<evidence type="ECO:0000256" key="5">
    <source>
        <dbReference type="ARBA" id="ARBA00023136"/>
    </source>
</evidence>
<feature type="transmembrane region" description="Helical" evidence="6">
    <location>
        <begin position="113"/>
        <end position="133"/>
    </location>
</feature>
<protein>
    <recommendedName>
        <fullName evidence="9">Transmembrane protein 234</fullName>
    </recommendedName>
</protein>
<dbReference type="AlphaFoldDB" id="B3RRL6"/>
<evidence type="ECO:0000256" key="3">
    <source>
        <dbReference type="ARBA" id="ARBA00022692"/>
    </source>
</evidence>
<dbReference type="PANTHER" id="PTHR28668">
    <property type="entry name" value="TRANSMEMBRANE PROTEIN 234"/>
    <property type="match status" value="1"/>
</dbReference>
<dbReference type="InterPro" id="IPR037185">
    <property type="entry name" value="EmrE-like"/>
</dbReference>
<dbReference type="InterPro" id="IPR018908">
    <property type="entry name" value="TMEM234"/>
</dbReference>
<evidence type="ECO:0000313" key="7">
    <source>
        <dbReference type="EMBL" id="EDV26370.1"/>
    </source>
</evidence>
<dbReference type="EMBL" id="DS985243">
    <property type="protein sequence ID" value="EDV26370.1"/>
    <property type="molecule type" value="Genomic_DNA"/>
</dbReference>
<keyword evidence="5 6" id="KW-0472">Membrane</keyword>
<dbReference type="RefSeq" id="XP_002110366.1">
    <property type="nucleotide sequence ID" value="XM_002110330.1"/>
</dbReference>
<evidence type="ECO:0008006" key="9">
    <source>
        <dbReference type="Google" id="ProtNLM"/>
    </source>
</evidence>
<dbReference type="PhylomeDB" id="B3RRL6"/>
<dbReference type="HOGENOM" id="CLU_108086_2_0_1"/>
<keyword evidence="4 6" id="KW-1133">Transmembrane helix</keyword>
<evidence type="ECO:0000256" key="6">
    <source>
        <dbReference type="SAM" id="Phobius"/>
    </source>
</evidence>
<dbReference type="eggNOG" id="KOG4831">
    <property type="taxonomic scope" value="Eukaryota"/>
</dbReference>
<dbReference type="CTD" id="6752103"/>
<evidence type="ECO:0000256" key="4">
    <source>
        <dbReference type="ARBA" id="ARBA00022989"/>
    </source>
</evidence>
<dbReference type="OrthoDB" id="43458at2759"/>
<comment type="subcellular location">
    <subcellularLocation>
        <location evidence="1">Membrane</location>
        <topology evidence="1">Multi-pass membrane protein</topology>
    </subcellularLocation>
</comment>
<proteinExistence type="inferred from homology"/>
<evidence type="ECO:0000256" key="2">
    <source>
        <dbReference type="ARBA" id="ARBA00005977"/>
    </source>
</evidence>
<comment type="similarity">
    <text evidence="2">Belongs to the TMEM234 family.</text>
</comment>
<dbReference type="Gene3D" id="1.10.3730.20">
    <property type="match status" value="1"/>
</dbReference>
<dbReference type="OMA" id="LGEWYAE"/>
<dbReference type="Pfam" id="PF10639">
    <property type="entry name" value="TMEM234"/>
    <property type="match status" value="1"/>
</dbReference>
<accession>B3RRL6</accession>
<feature type="transmembrane region" description="Helical" evidence="6">
    <location>
        <begin position="87"/>
        <end position="107"/>
    </location>
</feature>
<evidence type="ECO:0000256" key="1">
    <source>
        <dbReference type="ARBA" id="ARBA00004141"/>
    </source>
</evidence>
<keyword evidence="3 6" id="KW-0812">Transmembrane</keyword>
<gene>
    <name evidence="7" type="ORF">TRIADDRAFT_22769</name>
</gene>
<evidence type="ECO:0000313" key="8">
    <source>
        <dbReference type="Proteomes" id="UP000009022"/>
    </source>
</evidence>
<keyword evidence="8" id="KW-1185">Reference proteome</keyword>
<sequence>MPLNDIIECTISFIVVSLFWGCTNPLIKKANDNPHQAKLDKGSNRLFNFYLDFKNLVTNWKRFYPILINQIGSLIYYVTLSKADLSLAIPVANSLTFVFTALTGYYLGEKLNGGIRLWLGTSLILCGVTLCVISKT</sequence>
<dbReference type="PANTHER" id="PTHR28668:SF1">
    <property type="entry name" value="TRANSMEMBRANE PROTEIN 234"/>
    <property type="match status" value="1"/>
</dbReference>
<dbReference type="Proteomes" id="UP000009022">
    <property type="component" value="Unassembled WGS sequence"/>
</dbReference>
<reference evidence="7 8" key="1">
    <citation type="journal article" date="2008" name="Nature">
        <title>The Trichoplax genome and the nature of placozoans.</title>
        <authorList>
            <person name="Srivastava M."/>
            <person name="Begovic E."/>
            <person name="Chapman J."/>
            <person name="Putnam N.H."/>
            <person name="Hellsten U."/>
            <person name="Kawashima T."/>
            <person name="Kuo A."/>
            <person name="Mitros T."/>
            <person name="Salamov A."/>
            <person name="Carpenter M.L."/>
            <person name="Signorovitch A.Y."/>
            <person name="Moreno M.A."/>
            <person name="Kamm K."/>
            <person name="Grimwood J."/>
            <person name="Schmutz J."/>
            <person name="Shapiro H."/>
            <person name="Grigoriev I.V."/>
            <person name="Buss L.W."/>
            <person name="Schierwater B."/>
            <person name="Dellaporta S.L."/>
            <person name="Rokhsar D.S."/>
        </authorList>
    </citation>
    <scope>NUCLEOTIDE SEQUENCE [LARGE SCALE GENOMIC DNA]</scope>
    <source>
        <strain evidence="7 8">Grell-BS-1999</strain>
    </source>
</reference>
<dbReference type="GeneID" id="6752103"/>
<name>B3RRL6_TRIAD</name>
<dbReference type="GO" id="GO:0016020">
    <property type="term" value="C:membrane"/>
    <property type="evidence" value="ECO:0007669"/>
    <property type="project" value="UniProtKB-SubCell"/>
</dbReference>